<name>A0A024FX04_9STRA</name>
<evidence type="ECO:0000256" key="1">
    <source>
        <dbReference type="SAM" id="SignalP"/>
    </source>
</evidence>
<accession>A0A024FX04</accession>
<proteinExistence type="predicted"/>
<keyword evidence="1" id="KW-0732">Signal</keyword>
<dbReference type="Proteomes" id="UP000053237">
    <property type="component" value="Unassembled WGS sequence"/>
</dbReference>
<reference evidence="2 3" key="1">
    <citation type="submission" date="2012-05" db="EMBL/GenBank/DDBJ databases">
        <title>Recombination and specialization in a pathogen metapopulation.</title>
        <authorList>
            <person name="Gardiner A."/>
            <person name="Kemen E."/>
            <person name="Schultz-Larsen T."/>
            <person name="MacLean D."/>
            <person name="Van Oosterhout C."/>
            <person name="Jones J.D.G."/>
        </authorList>
    </citation>
    <scope>NUCLEOTIDE SEQUENCE [LARGE SCALE GENOMIC DNA]</scope>
    <source>
        <strain evidence="2 3">Ac Nc2</strain>
    </source>
</reference>
<keyword evidence="3" id="KW-1185">Reference proteome</keyword>
<organism evidence="2 3">
    <name type="scientific">Albugo candida</name>
    <dbReference type="NCBI Taxonomy" id="65357"/>
    <lineage>
        <taxon>Eukaryota</taxon>
        <taxon>Sar</taxon>
        <taxon>Stramenopiles</taxon>
        <taxon>Oomycota</taxon>
        <taxon>Peronosporomycetes</taxon>
        <taxon>Albuginales</taxon>
        <taxon>Albuginaceae</taxon>
        <taxon>Albugo</taxon>
    </lineage>
</organism>
<sequence length="230" mass="25994">MVSLTIVAAALGLVTFGNAEPALRYFKSSPPERALQGKEITITLTDKGCDGLILPENLKNFRLNCKTIEQRKTVDCQHLYNKALQDIIKDVVTSPDTYDLVEPRDKVSQFCQNYPVNPTKEEKISALHAIKHEYIFRFHDMVPIVHIRPQSDPLQPTDRLEFVKITNDVSFSLLSLFYNDIVAIVIMTEELLIQSDYCIATFPGGEISRNTTGRISPNSLQKELTHRLCG</sequence>
<evidence type="ECO:0000313" key="3">
    <source>
        <dbReference type="Proteomes" id="UP000053237"/>
    </source>
</evidence>
<dbReference type="EMBL" id="CAIX01001454">
    <property type="protein sequence ID" value="CCI11650.1"/>
    <property type="molecule type" value="Genomic_DNA"/>
</dbReference>
<protein>
    <submittedName>
        <fullName evidence="2">Uncharacterized protein</fullName>
    </submittedName>
</protein>
<comment type="caution">
    <text evidence="2">The sequence shown here is derived from an EMBL/GenBank/DDBJ whole genome shotgun (WGS) entry which is preliminary data.</text>
</comment>
<gene>
    <name evidence="2" type="ORF">BN9_132580</name>
</gene>
<dbReference type="InParanoid" id="A0A024FX04"/>
<evidence type="ECO:0000313" key="2">
    <source>
        <dbReference type="EMBL" id="CCI11650.1"/>
    </source>
</evidence>
<feature type="chain" id="PRO_5001529131" evidence="1">
    <location>
        <begin position="20"/>
        <end position="230"/>
    </location>
</feature>
<feature type="signal peptide" evidence="1">
    <location>
        <begin position="1"/>
        <end position="19"/>
    </location>
</feature>
<dbReference type="AlphaFoldDB" id="A0A024FX04"/>